<proteinExistence type="predicted"/>
<dbReference type="OrthoDB" id="7876596at2"/>
<keyword evidence="2" id="KW-1185">Reference proteome</keyword>
<dbReference type="RefSeq" id="WP_044437684.1">
    <property type="nucleotide sequence ID" value="NZ_BJYZ01000100.1"/>
</dbReference>
<evidence type="ECO:0008006" key="3">
    <source>
        <dbReference type="Google" id="ProtNLM"/>
    </source>
</evidence>
<gene>
    <name evidence="1" type="ORF">SAE02_77050</name>
</gene>
<accession>A0A512E4B7</accession>
<protein>
    <recommendedName>
        <fullName evidence="3">Plasmid replication protein RepL domain-containing protein</fullName>
    </recommendedName>
</protein>
<organism evidence="1 2">
    <name type="scientific">Skermanella aerolata</name>
    <dbReference type="NCBI Taxonomy" id="393310"/>
    <lineage>
        <taxon>Bacteria</taxon>
        <taxon>Pseudomonadati</taxon>
        <taxon>Pseudomonadota</taxon>
        <taxon>Alphaproteobacteria</taxon>
        <taxon>Rhodospirillales</taxon>
        <taxon>Azospirillaceae</taxon>
        <taxon>Skermanella</taxon>
    </lineage>
</organism>
<dbReference type="Proteomes" id="UP000321523">
    <property type="component" value="Unassembled WGS sequence"/>
</dbReference>
<dbReference type="AlphaFoldDB" id="A0A512E4B7"/>
<evidence type="ECO:0000313" key="2">
    <source>
        <dbReference type="Proteomes" id="UP000321523"/>
    </source>
</evidence>
<evidence type="ECO:0000313" key="1">
    <source>
        <dbReference type="EMBL" id="GEO43557.1"/>
    </source>
</evidence>
<name>A0A512E4B7_9PROT</name>
<dbReference type="EMBL" id="BJYZ01000100">
    <property type="protein sequence ID" value="GEO43557.1"/>
    <property type="molecule type" value="Genomic_DNA"/>
</dbReference>
<comment type="caution">
    <text evidence="1">The sequence shown here is derived from an EMBL/GenBank/DDBJ whole genome shotgun (WGS) entry which is preliminary data.</text>
</comment>
<sequence>MAAKVTRMRPKRYDILCESIQLALDMPGLKQETRDDLADVLGRFAPPEPWSFVMLNPDQQRLVLKAINRGEKPALTLRVWNAAISHIRYDTEHKEIMASCHRLADDADTNPKEVYRAMARLTEIGAVLKLRPGRYAINPHVGWVGDLVKRQEAAKAVPPVRVVEPDSVA</sequence>
<reference evidence="1 2" key="1">
    <citation type="submission" date="2019-07" db="EMBL/GenBank/DDBJ databases">
        <title>Whole genome shotgun sequence of Skermanella aerolata NBRC 106429.</title>
        <authorList>
            <person name="Hosoyama A."/>
            <person name="Uohara A."/>
            <person name="Ohji S."/>
            <person name="Ichikawa N."/>
        </authorList>
    </citation>
    <scope>NUCLEOTIDE SEQUENCE [LARGE SCALE GENOMIC DNA]</scope>
    <source>
        <strain evidence="1 2">NBRC 106429</strain>
    </source>
</reference>